<accession>A0ABD6EAV8</accession>
<dbReference type="EMBL" id="JBGFUD010001526">
    <property type="protein sequence ID" value="MFH4976407.1"/>
    <property type="molecule type" value="Genomic_DNA"/>
</dbReference>
<evidence type="ECO:0000313" key="2">
    <source>
        <dbReference type="EMBL" id="MFH4976407.1"/>
    </source>
</evidence>
<feature type="chain" id="PRO_5044741167" description="UPAR/Ly6 domain-containing protein" evidence="1">
    <location>
        <begin position="19"/>
        <end position="122"/>
    </location>
</feature>
<keyword evidence="1" id="KW-0732">Signal</keyword>
<organism evidence="2 3">
    <name type="scientific">Gnathostoma spinigerum</name>
    <dbReference type="NCBI Taxonomy" id="75299"/>
    <lineage>
        <taxon>Eukaryota</taxon>
        <taxon>Metazoa</taxon>
        <taxon>Ecdysozoa</taxon>
        <taxon>Nematoda</taxon>
        <taxon>Chromadorea</taxon>
        <taxon>Rhabditida</taxon>
        <taxon>Spirurina</taxon>
        <taxon>Gnathostomatomorpha</taxon>
        <taxon>Gnathostomatoidea</taxon>
        <taxon>Gnathostomatidae</taxon>
        <taxon>Gnathostoma</taxon>
    </lineage>
</organism>
<evidence type="ECO:0008006" key="4">
    <source>
        <dbReference type="Google" id="ProtNLM"/>
    </source>
</evidence>
<dbReference type="AlphaFoldDB" id="A0ABD6EAV8"/>
<evidence type="ECO:0000256" key="1">
    <source>
        <dbReference type="SAM" id="SignalP"/>
    </source>
</evidence>
<evidence type="ECO:0000313" key="3">
    <source>
        <dbReference type="Proteomes" id="UP001608902"/>
    </source>
</evidence>
<protein>
    <recommendedName>
        <fullName evidence="4">UPAR/Ly6 domain-containing protein</fullName>
    </recommendedName>
</protein>
<dbReference type="Proteomes" id="UP001608902">
    <property type="component" value="Unassembled WGS sequence"/>
</dbReference>
<dbReference type="InterPro" id="IPR045860">
    <property type="entry name" value="Snake_toxin-like_sf"/>
</dbReference>
<dbReference type="SUPFAM" id="SSF57302">
    <property type="entry name" value="Snake toxin-like"/>
    <property type="match status" value="1"/>
</dbReference>
<feature type="signal peptide" evidence="1">
    <location>
        <begin position="1"/>
        <end position="18"/>
    </location>
</feature>
<proteinExistence type="predicted"/>
<comment type="caution">
    <text evidence="2">The sequence shown here is derived from an EMBL/GenBank/DDBJ whole genome shotgun (WGS) entry which is preliminary data.</text>
</comment>
<gene>
    <name evidence="2" type="ORF">AB6A40_003116</name>
</gene>
<name>A0ABD6EAV8_9BILA</name>
<reference evidence="2 3" key="1">
    <citation type="submission" date="2024-08" db="EMBL/GenBank/DDBJ databases">
        <title>Gnathostoma spinigerum genome.</title>
        <authorList>
            <person name="Gonzalez-Bertolin B."/>
            <person name="Monzon S."/>
            <person name="Zaballos A."/>
            <person name="Jimenez P."/>
            <person name="Dekumyoy P."/>
            <person name="Varona S."/>
            <person name="Cuesta I."/>
            <person name="Sumanam S."/>
            <person name="Adisakwattana P."/>
            <person name="Gasser R.B."/>
            <person name="Hernandez-Gonzalez A."/>
            <person name="Young N.D."/>
            <person name="Perteguer M.J."/>
        </authorList>
    </citation>
    <scope>NUCLEOTIDE SEQUENCE [LARGE SCALE GENOMIC DNA]</scope>
    <source>
        <strain evidence="2">AL3</strain>
        <tissue evidence="2">Liver</tissue>
    </source>
</reference>
<keyword evidence="3" id="KW-1185">Reference proteome</keyword>
<sequence length="122" mass="13313">MQFYHWIMLLSCSTAVFSLKCYEVNEEGQKLKECNNNVKYCYRLDGIVFSIRGVITGCAASSFRPLCQSDGCRDESGHLEPVGMFKGKVCCCSKDGCNGAPAIGASAALFLALFTICQLLCL</sequence>